<proteinExistence type="inferred from homology"/>
<dbReference type="GeneID" id="19268787"/>
<dbReference type="Proteomes" id="UP000030651">
    <property type="component" value="Unassembled WGS sequence"/>
</dbReference>
<gene>
    <name evidence="6" type="ORF">PFICI_03774</name>
</gene>
<dbReference type="HOGENOM" id="CLU_001011_1_0_1"/>
<dbReference type="Pfam" id="PF10350">
    <property type="entry name" value="DUF2428"/>
    <property type="match status" value="1"/>
</dbReference>
<dbReference type="Pfam" id="PF25151">
    <property type="entry name" value="TPR_Trm732_C"/>
    <property type="match status" value="1"/>
</dbReference>
<dbReference type="EMBL" id="KI912110">
    <property type="protein sequence ID" value="ETS85749.1"/>
    <property type="molecule type" value="Genomic_DNA"/>
</dbReference>
<evidence type="ECO:0000259" key="3">
    <source>
        <dbReference type="Pfam" id="PF10350"/>
    </source>
</evidence>
<dbReference type="InterPro" id="IPR016024">
    <property type="entry name" value="ARM-type_fold"/>
</dbReference>
<evidence type="ECO:0000256" key="2">
    <source>
        <dbReference type="ARBA" id="ARBA00022694"/>
    </source>
</evidence>
<evidence type="ECO:0000313" key="6">
    <source>
        <dbReference type="EMBL" id="ETS85749.1"/>
    </source>
</evidence>
<feature type="domain" description="tRNA (32-2'-O)-methyltransferase regulator THADA-like C-terminal TPR repeats region" evidence="5">
    <location>
        <begin position="888"/>
        <end position="1037"/>
    </location>
</feature>
<reference evidence="7" key="1">
    <citation type="journal article" date="2015" name="BMC Genomics">
        <title>Genomic and transcriptomic analysis of the endophytic fungus Pestalotiopsis fici reveals its lifestyle and high potential for synthesis of natural products.</title>
        <authorList>
            <person name="Wang X."/>
            <person name="Zhang X."/>
            <person name="Liu L."/>
            <person name="Xiang M."/>
            <person name="Wang W."/>
            <person name="Sun X."/>
            <person name="Che Y."/>
            <person name="Guo L."/>
            <person name="Liu G."/>
            <person name="Guo L."/>
            <person name="Wang C."/>
            <person name="Yin W.B."/>
            <person name="Stadler M."/>
            <person name="Zhang X."/>
            <person name="Liu X."/>
        </authorList>
    </citation>
    <scope>NUCLEOTIDE SEQUENCE [LARGE SCALE GENOMIC DNA]</scope>
    <source>
        <strain evidence="7">W106-1 / CGMCC3.15140</strain>
    </source>
</reference>
<feature type="domain" description="DUF2428" evidence="3">
    <location>
        <begin position="649"/>
        <end position="886"/>
    </location>
</feature>
<dbReference type="InterPro" id="IPR056842">
    <property type="entry name" value="THADA-like_TPR_C"/>
</dbReference>
<name>W3XID5_PESFW</name>
<dbReference type="OMA" id="LIMDPFD"/>
<feature type="domain" description="tRNA (32-2'-O)-methyltransferase regulator THADA-like TPR repeats region" evidence="4">
    <location>
        <begin position="237"/>
        <end position="520"/>
    </location>
</feature>
<comment type="similarity">
    <text evidence="1">Belongs to the THADA family.</text>
</comment>
<dbReference type="Pfam" id="PF25150">
    <property type="entry name" value="TPR_Trm732"/>
    <property type="match status" value="1"/>
</dbReference>
<organism evidence="6 7">
    <name type="scientific">Pestalotiopsis fici (strain W106-1 / CGMCC3.15140)</name>
    <dbReference type="NCBI Taxonomy" id="1229662"/>
    <lineage>
        <taxon>Eukaryota</taxon>
        <taxon>Fungi</taxon>
        <taxon>Dikarya</taxon>
        <taxon>Ascomycota</taxon>
        <taxon>Pezizomycotina</taxon>
        <taxon>Sordariomycetes</taxon>
        <taxon>Xylariomycetidae</taxon>
        <taxon>Amphisphaeriales</taxon>
        <taxon>Sporocadaceae</taxon>
        <taxon>Pestalotiopsis</taxon>
    </lineage>
</organism>
<dbReference type="OrthoDB" id="73997at2759"/>
<keyword evidence="2" id="KW-0819">tRNA processing</keyword>
<dbReference type="Pfam" id="PF26523">
    <property type="entry name" value="Trm732_C"/>
    <property type="match status" value="1"/>
</dbReference>
<dbReference type="SUPFAM" id="SSF48371">
    <property type="entry name" value="ARM repeat"/>
    <property type="match status" value="2"/>
</dbReference>
<dbReference type="PANTHER" id="PTHR14387">
    <property type="entry name" value="THADA/DEATH RECEPTOR INTERACTING PROTEIN"/>
    <property type="match status" value="1"/>
</dbReference>
<dbReference type="InterPro" id="IPR051954">
    <property type="entry name" value="tRNA_methyltransferase_THADA"/>
</dbReference>
<sequence length="1555" mass="172337">MDVSAAARDAYPGLQEATFNPRNAVTWIEEKPAASQVSYANDIFEELLQSAARPRQSSGQACVKLCGFIEQCSRSKSPDVQDYAFSEKTANDLFNYYVEWNEQDQHRSMRLVLDFLKSSITRNQRPENGEVIKTRLLNDIVSFITLKSIKPSVKSAFMALDYFIQKRIFYLPGVIQTYQKIHGVSEDQRESWNTFVARIFDWMIMKHLSPVAGKLLATIFSTTWSEQQDARFLPDSWHKFLSAGLAKDIELLEPIQIYIMMPLYTSDKVQMLKYLELLFSLQTLTKDQSDLDVTSMLWLASLEAGKKVGIVGEPLSDREETSKTQGIAHLQKDVLEDILSHSSQEARSSAVSILIASPSSTKPYSIASLELLRKHLPAFYSDGDAKFRYDVLGYSRNMISRVQGAISGLAKELERLAKKAKKNNTGGTNAEDPDKLKHLLQLHDDFLGWYFNFLKNELVPTASYQRHITSLRAMEFVLKSESRGKQNGSKEAWLGSQLVDSAWLRSVLDLIMDPFDDVRETATNLLVLLSTRYSENSTTITRPMLQELEEFCTRASELASKTSRADHSDGVARSYEVLCQWTRSKDGKVAIAARILADIELRLSAAESDLASAVLDAPIHGGFAALRYVWQSLSSTDYSSDEVILLETLQARAISSCQRIWQAVRLVLCDDSPEGHLPEELEEVDQLDTKDLLSYSFRAIHESSHLLRVISSNIRIKKSGYIRPSSQEFEAIGNLTFEQLSNLRHRGAFTTVTQTFASCCQLVKYSSSSSEQDKSLLKVWYQGALDCIHTQASTTRRSAGIPALIVGILASNSDEPSFDTVMHELRDIAQRPAHVSETDGSNLPQVHATNCIKDIFKSSMLSRRAEPYLTDCLQLAANSLRSEVWAIRNCGLILLRSLIDCLFGTSESKVLMEAGWDGRSTRVAWHKYKSLPMLLVSLLKSGQATTSVSKEIATAESVFPALDIIRRAGPPEEFKDELYGIVAWYLGSHIWHVREIAARTLCSFLLHADWFGHVKTLLAESQSSANKLHGALLTFKFLLERLLDTMQDQLLKHYPEDLSDLVQSIPSMPGSFTTCAEVRAVYFEIISFLNGLASNSHIGAQLTDPVLLELNDASSQSSANSFKIRSALEEAKEAQASTASEMERIMRSPDQLANFDIGALLKSDVNAACDALETMLSYVEVGIGSLFVPLAASRIIKICITAVYETHVPKPRALALNILAAELDGLVHKDAMAALPATTELTSLWQALHSGALNPGLADAIIRVSGPLVRFIIMRGSAEASAENNEQWLKSWGTMMRSAGSVDNGFDTRMSGIQAIRSFTATSSNDNNTLSLASSANLPWLLALYDYLNDDDEEIRDAAATAAAPVLGKPLVSIEAGERLLTLLADLYRDDEEFRHHAASRLVGEQQQQLGAGQEWTPAEIQLAQALRFDDSLFVVEEQNLYIDEVREAMRWRDALFHSSSSSSSSSPSGGSRQALADWTTASLGTLSRIAAERGDDGVLGWTSKPEVFAICARIAVAGAALSDSHEAVRDELRAFVGLGQKTRVHGLLLQMCGI</sequence>
<dbReference type="RefSeq" id="XP_007830546.1">
    <property type="nucleotide sequence ID" value="XM_007832355.1"/>
</dbReference>
<dbReference type="PANTHER" id="PTHR14387:SF0">
    <property type="entry name" value="DUF2428 DOMAIN-CONTAINING PROTEIN"/>
    <property type="match status" value="1"/>
</dbReference>
<evidence type="ECO:0000256" key="1">
    <source>
        <dbReference type="ARBA" id="ARBA00010409"/>
    </source>
</evidence>
<dbReference type="GO" id="GO:0005829">
    <property type="term" value="C:cytosol"/>
    <property type="evidence" value="ECO:0007669"/>
    <property type="project" value="TreeGrafter"/>
</dbReference>
<dbReference type="InterPro" id="IPR056843">
    <property type="entry name" value="THADA-like_TPR"/>
</dbReference>
<dbReference type="FunCoup" id="W3XID5">
    <property type="interactions" value="25"/>
</dbReference>
<accession>W3XID5</accession>
<dbReference type="STRING" id="1229662.W3XID5"/>
<evidence type="ECO:0000259" key="4">
    <source>
        <dbReference type="Pfam" id="PF25150"/>
    </source>
</evidence>
<dbReference type="KEGG" id="pfy:PFICI_03774"/>
<protein>
    <submittedName>
        <fullName evidence="6">Uncharacterized protein</fullName>
    </submittedName>
</protein>
<dbReference type="GO" id="GO:0030488">
    <property type="term" value="P:tRNA methylation"/>
    <property type="evidence" value="ECO:0007669"/>
    <property type="project" value="TreeGrafter"/>
</dbReference>
<evidence type="ECO:0000313" key="7">
    <source>
        <dbReference type="Proteomes" id="UP000030651"/>
    </source>
</evidence>
<keyword evidence="7" id="KW-1185">Reference proteome</keyword>
<dbReference type="InterPro" id="IPR019442">
    <property type="entry name" value="THADA/TRM732_DUF2428"/>
</dbReference>
<dbReference type="eggNOG" id="KOG1810">
    <property type="taxonomic scope" value="Eukaryota"/>
</dbReference>
<evidence type="ECO:0000259" key="5">
    <source>
        <dbReference type="Pfam" id="PF25151"/>
    </source>
</evidence>
<dbReference type="InParanoid" id="W3XID5"/>